<keyword evidence="1" id="KW-0472">Membrane</keyword>
<evidence type="ECO:0000313" key="2">
    <source>
        <dbReference type="EMBL" id="QWZ06859.1"/>
    </source>
</evidence>
<dbReference type="EMBL" id="CP077062">
    <property type="protein sequence ID" value="QWZ06859.1"/>
    <property type="molecule type" value="Genomic_DNA"/>
</dbReference>
<dbReference type="PANTHER" id="PTHR37305:SF1">
    <property type="entry name" value="MEMBRANE PROTEIN"/>
    <property type="match status" value="1"/>
</dbReference>
<feature type="transmembrane region" description="Helical" evidence="1">
    <location>
        <begin position="106"/>
        <end position="132"/>
    </location>
</feature>
<feature type="transmembrane region" description="Helical" evidence="1">
    <location>
        <begin position="246"/>
        <end position="264"/>
    </location>
</feature>
<organism evidence="2 3">
    <name type="scientific">Nocardioides panacis</name>
    <dbReference type="NCBI Taxonomy" id="2849501"/>
    <lineage>
        <taxon>Bacteria</taxon>
        <taxon>Bacillati</taxon>
        <taxon>Actinomycetota</taxon>
        <taxon>Actinomycetes</taxon>
        <taxon>Propionibacteriales</taxon>
        <taxon>Nocardioidaceae</taxon>
        <taxon>Nocardioides</taxon>
    </lineage>
</organism>
<keyword evidence="3" id="KW-1185">Reference proteome</keyword>
<feature type="transmembrane region" description="Helical" evidence="1">
    <location>
        <begin position="16"/>
        <end position="38"/>
    </location>
</feature>
<keyword evidence="1" id="KW-1133">Transmembrane helix</keyword>
<dbReference type="PANTHER" id="PTHR37305">
    <property type="entry name" value="INTEGRAL MEMBRANE PROTEIN-RELATED"/>
    <property type="match status" value="1"/>
</dbReference>
<name>A0A975XZ35_9ACTN</name>
<dbReference type="Proteomes" id="UP000683575">
    <property type="component" value="Chromosome"/>
</dbReference>
<keyword evidence="1" id="KW-0812">Transmembrane</keyword>
<dbReference type="RefSeq" id="WP_216938161.1">
    <property type="nucleotide sequence ID" value="NZ_CP077062.1"/>
</dbReference>
<accession>A0A975XZ35</accession>
<feature type="transmembrane region" description="Helical" evidence="1">
    <location>
        <begin position="191"/>
        <end position="217"/>
    </location>
</feature>
<proteinExistence type="predicted"/>
<evidence type="ECO:0000256" key="1">
    <source>
        <dbReference type="SAM" id="Phobius"/>
    </source>
</evidence>
<dbReference type="Pfam" id="PF12730">
    <property type="entry name" value="ABC2_membrane_4"/>
    <property type="match status" value="1"/>
</dbReference>
<dbReference type="AlphaFoldDB" id="A0A975XZ35"/>
<reference evidence="2" key="1">
    <citation type="submission" date="2021-06" db="EMBL/GenBank/DDBJ databases">
        <title>Complete genome sequence of Nocardioides sp. G188.</title>
        <authorList>
            <person name="Im W.-T."/>
        </authorList>
    </citation>
    <scope>NUCLEOTIDE SEQUENCE</scope>
    <source>
        <strain evidence="2">G188</strain>
    </source>
</reference>
<feature type="transmembrane region" description="Helical" evidence="1">
    <location>
        <begin position="58"/>
        <end position="85"/>
    </location>
</feature>
<protein>
    <submittedName>
        <fullName evidence="2">ABC transporter permease subunit</fullName>
    </submittedName>
</protein>
<dbReference type="KEGG" id="nps:KRR39_15185"/>
<feature type="transmembrane region" description="Helical" evidence="1">
    <location>
        <begin position="164"/>
        <end position="184"/>
    </location>
</feature>
<gene>
    <name evidence="2" type="ORF">KRR39_15185</name>
</gene>
<evidence type="ECO:0000313" key="3">
    <source>
        <dbReference type="Proteomes" id="UP000683575"/>
    </source>
</evidence>
<sequence length="271" mass="28378">MIRVELVKMLRRPRTWITILMLNALPTLVAVLLAVTDIGPQPGEGPAFLSAVLTDGTLFPLAALAIVLPLFMPVAVAVVAGDAVAGEAAGGTLRYVLTRPVRRTTLLVAKLVSVLAFVLLAVVVVAAVGYVVGRLLLGGGDASGLVTGVSGSSLTSTQLVERTLMSVVYVSLSMLGVAAMALMLSTFTDSAIGAALGALAFLIASTLLLTLDAAAALQPYLPTRYWLSFVDLFRDPIHWRDLTRGVGLQGVYVLVFLGVAWANFTTKDITS</sequence>